<dbReference type="Proteomes" id="UP001501231">
    <property type="component" value="Unassembled WGS sequence"/>
</dbReference>
<feature type="domain" description="SnoaL-like" evidence="1">
    <location>
        <begin position="16"/>
        <end position="129"/>
    </location>
</feature>
<organism evidence="2 3">
    <name type="scientific">Actinomadura vinacea</name>
    <dbReference type="NCBI Taxonomy" id="115336"/>
    <lineage>
        <taxon>Bacteria</taxon>
        <taxon>Bacillati</taxon>
        <taxon>Actinomycetota</taxon>
        <taxon>Actinomycetes</taxon>
        <taxon>Streptosporangiales</taxon>
        <taxon>Thermomonosporaceae</taxon>
        <taxon>Actinomadura</taxon>
    </lineage>
</organism>
<keyword evidence="3" id="KW-1185">Reference proteome</keyword>
<dbReference type="Gene3D" id="3.10.450.50">
    <property type="match status" value="1"/>
</dbReference>
<dbReference type="SUPFAM" id="SSF54427">
    <property type="entry name" value="NTF2-like"/>
    <property type="match status" value="1"/>
</dbReference>
<accession>A0ABN3IT36</accession>
<dbReference type="EMBL" id="BAAARW010000008">
    <property type="protein sequence ID" value="GAA2412283.1"/>
    <property type="molecule type" value="Genomic_DNA"/>
</dbReference>
<name>A0ABN3IT36_9ACTN</name>
<gene>
    <name evidence="2" type="ORF">GCM10010191_22050</name>
</gene>
<dbReference type="InterPro" id="IPR037401">
    <property type="entry name" value="SnoaL-like"/>
</dbReference>
<evidence type="ECO:0000313" key="3">
    <source>
        <dbReference type="Proteomes" id="UP001501231"/>
    </source>
</evidence>
<evidence type="ECO:0000313" key="2">
    <source>
        <dbReference type="EMBL" id="GAA2412283.1"/>
    </source>
</evidence>
<dbReference type="InterPro" id="IPR032710">
    <property type="entry name" value="NTF2-like_dom_sf"/>
</dbReference>
<comment type="caution">
    <text evidence="2">The sequence shown here is derived from an EMBL/GenBank/DDBJ whole genome shotgun (WGS) entry which is preliminary data.</text>
</comment>
<proteinExistence type="predicted"/>
<reference evidence="2 3" key="1">
    <citation type="journal article" date="2019" name="Int. J. Syst. Evol. Microbiol.">
        <title>The Global Catalogue of Microorganisms (GCM) 10K type strain sequencing project: providing services to taxonomists for standard genome sequencing and annotation.</title>
        <authorList>
            <consortium name="The Broad Institute Genomics Platform"/>
            <consortium name="The Broad Institute Genome Sequencing Center for Infectious Disease"/>
            <person name="Wu L."/>
            <person name="Ma J."/>
        </authorList>
    </citation>
    <scope>NUCLEOTIDE SEQUENCE [LARGE SCALE GENOMIC DNA]</scope>
    <source>
        <strain evidence="2 3">JCM 3325</strain>
    </source>
</reference>
<sequence length="157" mass="17104">MAPSATGTAGPLAIYRRMQEAVLRGDGAGATLLPAELLAEDLVVETPFAPAGMRRYEGREAWLSYYRTSGAGLLVRFEQFRELATYQTDDPEVIVVEYELTGTVTATGVRSSVTCIAVLGVRDGLIKHWREYQDIPAITEALTRRPEGLGDADMPAQ</sequence>
<protein>
    <recommendedName>
        <fullName evidence="1">SnoaL-like domain-containing protein</fullName>
    </recommendedName>
</protein>
<dbReference type="Pfam" id="PF12680">
    <property type="entry name" value="SnoaL_2"/>
    <property type="match status" value="1"/>
</dbReference>
<evidence type="ECO:0000259" key="1">
    <source>
        <dbReference type="Pfam" id="PF12680"/>
    </source>
</evidence>